<reference evidence="2 3" key="2">
    <citation type="journal article" date="2010" name="Nucleic Acids Res.">
        <title>BeetleBase in 2010: revisions to provide comprehensive genomic information for Tribolium castaneum.</title>
        <authorList>
            <person name="Kim H.S."/>
            <person name="Murphy T."/>
            <person name="Xia J."/>
            <person name="Caragea D."/>
            <person name="Park Y."/>
            <person name="Beeman R.W."/>
            <person name="Lorenzen M.D."/>
            <person name="Butcher S."/>
            <person name="Manak J.R."/>
            <person name="Brown S.J."/>
        </authorList>
    </citation>
    <scope>GENOME REANNOTATION</scope>
    <source>
        <strain evidence="2 3">Georgia GA2</strain>
    </source>
</reference>
<name>A0A139WP50_TRICA</name>
<evidence type="ECO:0000256" key="1">
    <source>
        <dbReference type="SAM" id="MobiDB-lite"/>
    </source>
</evidence>
<accession>A0A139WP50</accession>
<sequence>MGCVSSKQSKKDAKKVRGREDNRGRLSVIWEELSSAEVLNLAKTDPEVYQICLRDNIIRPPCRRRSLWKMFGNEAAQVRPKK</sequence>
<protein>
    <submittedName>
        <fullName evidence="2">Uncharacterized protein</fullName>
    </submittedName>
</protein>
<feature type="region of interest" description="Disordered" evidence="1">
    <location>
        <begin position="1"/>
        <end position="20"/>
    </location>
</feature>
<evidence type="ECO:0000313" key="3">
    <source>
        <dbReference type="Proteomes" id="UP000007266"/>
    </source>
</evidence>
<gene>
    <name evidence="2" type="primary">AUGUSTUS-3.0.2_31502</name>
    <name evidence="2" type="ORF">TcasGA2_TC031502</name>
</gene>
<keyword evidence="3" id="KW-1185">Reference proteome</keyword>
<dbReference type="AlphaFoldDB" id="A0A139WP50"/>
<reference evidence="2 3" key="1">
    <citation type="journal article" date="2008" name="Nature">
        <title>The genome of the model beetle and pest Tribolium castaneum.</title>
        <authorList>
            <consortium name="Tribolium Genome Sequencing Consortium"/>
            <person name="Richards S."/>
            <person name="Gibbs R.A."/>
            <person name="Weinstock G.M."/>
            <person name="Brown S.J."/>
            <person name="Denell R."/>
            <person name="Beeman R.W."/>
            <person name="Gibbs R."/>
            <person name="Beeman R.W."/>
            <person name="Brown S.J."/>
            <person name="Bucher G."/>
            <person name="Friedrich M."/>
            <person name="Grimmelikhuijzen C.J."/>
            <person name="Klingler M."/>
            <person name="Lorenzen M."/>
            <person name="Richards S."/>
            <person name="Roth S."/>
            <person name="Schroder R."/>
            <person name="Tautz D."/>
            <person name="Zdobnov E.M."/>
            <person name="Muzny D."/>
            <person name="Gibbs R.A."/>
            <person name="Weinstock G.M."/>
            <person name="Attaway T."/>
            <person name="Bell S."/>
            <person name="Buhay C.J."/>
            <person name="Chandrabose M.N."/>
            <person name="Chavez D."/>
            <person name="Clerk-Blankenburg K.P."/>
            <person name="Cree A."/>
            <person name="Dao M."/>
            <person name="Davis C."/>
            <person name="Chacko J."/>
            <person name="Dinh H."/>
            <person name="Dugan-Rocha S."/>
            <person name="Fowler G."/>
            <person name="Garner T.T."/>
            <person name="Garnes J."/>
            <person name="Gnirke A."/>
            <person name="Hawes A."/>
            <person name="Hernandez J."/>
            <person name="Hines S."/>
            <person name="Holder M."/>
            <person name="Hume J."/>
            <person name="Jhangiani S.N."/>
            <person name="Joshi V."/>
            <person name="Khan Z.M."/>
            <person name="Jackson L."/>
            <person name="Kovar C."/>
            <person name="Kowis A."/>
            <person name="Lee S."/>
            <person name="Lewis L.R."/>
            <person name="Margolis J."/>
            <person name="Morgan M."/>
            <person name="Nazareth L.V."/>
            <person name="Nguyen N."/>
            <person name="Okwuonu G."/>
            <person name="Parker D."/>
            <person name="Richards S."/>
            <person name="Ruiz S.J."/>
            <person name="Santibanez J."/>
            <person name="Savard J."/>
            <person name="Scherer S.E."/>
            <person name="Schneider B."/>
            <person name="Sodergren E."/>
            <person name="Tautz D."/>
            <person name="Vattahil S."/>
            <person name="Villasana D."/>
            <person name="White C.S."/>
            <person name="Wright R."/>
            <person name="Park Y."/>
            <person name="Beeman R.W."/>
            <person name="Lord J."/>
            <person name="Oppert B."/>
            <person name="Lorenzen M."/>
            <person name="Brown S."/>
            <person name="Wang L."/>
            <person name="Savard J."/>
            <person name="Tautz D."/>
            <person name="Richards S."/>
            <person name="Weinstock G."/>
            <person name="Gibbs R.A."/>
            <person name="Liu Y."/>
            <person name="Worley K."/>
            <person name="Weinstock G."/>
            <person name="Elsik C.G."/>
            <person name="Reese J.T."/>
            <person name="Elhaik E."/>
            <person name="Landan G."/>
            <person name="Graur D."/>
            <person name="Arensburger P."/>
            <person name="Atkinson P."/>
            <person name="Beeman R.W."/>
            <person name="Beidler J."/>
            <person name="Brown S.J."/>
            <person name="Demuth J.P."/>
            <person name="Drury D.W."/>
            <person name="Du Y.Z."/>
            <person name="Fujiwara H."/>
            <person name="Lorenzen M."/>
            <person name="Maselli V."/>
            <person name="Osanai M."/>
            <person name="Park Y."/>
            <person name="Robertson H.M."/>
            <person name="Tu Z."/>
            <person name="Wang J.J."/>
            <person name="Wang S."/>
            <person name="Richards S."/>
            <person name="Song H."/>
            <person name="Zhang L."/>
            <person name="Sodergren E."/>
            <person name="Werner D."/>
            <person name="Stanke M."/>
            <person name="Morgenstern B."/>
            <person name="Solovyev V."/>
            <person name="Kosarev P."/>
            <person name="Brown G."/>
            <person name="Chen H.C."/>
            <person name="Ermolaeva O."/>
            <person name="Hlavina W."/>
            <person name="Kapustin Y."/>
            <person name="Kiryutin B."/>
            <person name="Kitts P."/>
            <person name="Maglott D."/>
            <person name="Pruitt K."/>
            <person name="Sapojnikov V."/>
            <person name="Souvorov A."/>
            <person name="Mackey A.J."/>
            <person name="Waterhouse R.M."/>
            <person name="Wyder S."/>
            <person name="Zdobnov E.M."/>
            <person name="Zdobnov E.M."/>
            <person name="Wyder S."/>
            <person name="Kriventseva E.V."/>
            <person name="Kadowaki T."/>
            <person name="Bork P."/>
            <person name="Aranda M."/>
            <person name="Bao R."/>
            <person name="Beermann A."/>
            <person name="Berns N."/>
            <person name="Bolognesi R."/>
            <person name="Bonneton F."/>
            <person name="Bopp D."/>
            <person name="Brown S.J."/>
            <person name="Bucher G."/>
            <person name="Butts T."/>
            <person name="Chaumot A."/>
            <person name="Denell R.E."/>
            <person name="Ferrier D.E."/>
            <person name="Friedrich M."/>
            <person name="Gordon C.M."/>
            <person name="Jindra M."/>
            <person name="Klingler M."/>
            <person name="Lan Q."/>
            <person name="Lattorff H.M."/>
            <person name="Laudet V."/>
            <person name="von Levetsow C."/>
            <person name="Liu Z."/>
            <person name="Lutz R."/>
            <person name="Lynch J.A."/>
            <person name="da Fonseca R.N."/>
            <person name="Posnien N."/>
            <person name="Reuter R."/>
            <person name="Roth S."/>
            <person name="Savard J."/>
            <person name="Schinko J.B."/>
            <person name="Schmitt C."/>
            <person name="Schoppmeier M."/>
            <person name="Schroder R."/>
            <person name="Shippy T.D."/>
            <person name="Simonnet F."/>
            <person name="Marques-Souza H."/>
            <person name="Tautz D."/>
            <person name="Tomoyasu Y."/>
            <person name="Trauner J."/>
            <person name="Van der Zee M."/>
            <person name="Vervoort M."/>
            <person name="Wittkopp N."/>
            <person name="Wimmer E.A."/>
            <person name="Yang X."/>
            <person name="Jones A.K."/>
            <person name="Sattelle D.B."/>
            <person name="Ebert P.R."/>
            <person name="Nelson D."/>
            <person name="Scott J.G."/>
            <person name="Beeman R.W."/>
            <person name="Muthukrishnan S."/>
            <person name="Kramer K.J."/>
            <person name="Arakane Y."/>
            <person name="Beeman R.W."/>
            <person name="Zhu Q."/>
            <person name="Hogenkamp D."/>
            <person name="Dixit R."/>
            <person name="Oppert B."/>
            <person name="Jiang H."/>
            <person name="Zou Z."/>
            <person name="Marshall J."/>
            <person name="Elpidina E."/>
            <person name="Vinokurov K."/>
            <person name="Oppert C."/>
            <person name="Zou Z."/>
            <person name="Evans J."/>
            <person name="Lu Z."/>
            <person name="Zhao P."/>
            <person name="Sumathipala N."/>
            <person name="Altincicek B."/>
            <person name="Vilcinskas A."/>
            <person name="Williams M."/>
            <person name="Hultmark D."/>
            <person name="Hetru C."/>
            <person name="Jiang H."/>
            <person name="Grimmelikhuijzen C.J."/>
            <person name="Hauser F."/>
            <person name="Cazzamali G."/>
            <person name="Williamson M."/>
            <person name="Park Y."/>
            <person name="Li B."/>
            <person name="Tanaka Y."/>
            <person name="Predel R."/>
            <person name="Neupert S."/>
            <person name="Schachtner J."/>
            <person name="Verleyen P."/>
            <person name="Raible F."/>
            <person name="Bork P."/>
            <person name="Friedrich M."/>
            <person name="Walden K.K."/>
            <person name="Robertson H.M."/>
            <person name="Angeli S."/>
            <person name="Foret S."/>
            <person name="Bucher G."/>
            <person name="Schuetz S."/>
            <person name="Maleszka R."/>
            <person name="Wimmer E.A."/>
            <person name="Beeman R.W."/>
            <person name="Lorenzen M."/>
            <person name="Tomoyasu Y."/>
            <person name="Miller S.C."/>
            <person name="Grossmann D."/>
            <person name="Bucher G."/>
        </authorList>
    </citation>
    <scope>NUCLEOTIDE SEQUENCE [LARGE SCALE GENOMIC DNA]</scope>
    <source>
        <strain evidence="2 3">Georgia GA2</strain>
    </source>
</reference>
<organism evidence="2 3">
    <name type="scientific">Tribolium castaneum</name>
    <name type="common">Red flour beetle</name>
    <dbReference type="NCBI Taxonomy" id="7070"/>
    <lineage>
        <taxon>Eukaryota</taxon>
        <taxon>Metazoa</taxon>
        <taxon>Ecdysozoa</taxon>
        <taxon>Arthropoda</taxon>
        <taxon>Hexapoda</taxon>
        <taxon>Insecta</taxon>
        <taxon>Pterygota</taxon>
        <taxon>Neoptera</taxon>
        <taxon>Endopterygota</taxon>
        <taxon>Coleoptera</taxon>
        <taxon>Polyphaga</taxon>
        <taxon>Cucujiformia</taxon>
        <taxon>Tenebrionidae</taxon>
        <taxon>Tenebrionidae incertae sedis</taxon>
        <taxon>Tribolium</taxon>
    </lineage>
</organism>
<proteinExistence type="predicted"/>
<dbReference type="EMBL" id="KQ971307">
    <property type="protein sequence ID" value="KYB29636.1"/>
    <property type="molecule type" value="Genomic_DNA"/>
</dbReference>
<evidence type="ECO:0000313" key="2">
    <source>
        <dbReference type="EMBL" id="KYB29636.1"/>
    </source>
</evidence>
<dbReference type="InParanoid" id="A0A139WP50"/>
<dbReference type="Proteomes" id="UP000007266">
    <property type="component" value="Linkage group 1"/>
</dbReference>